<feature type="region of interest" description="Disordered" evidence="1">
    <location>
        <begin position="82"/>
        <end position="112"/>
    </location>
</feature>
<name>A0A1C3XK78_9BRAD</name>
<dbReference type="Proteomes" id="UP000183174">
    <property type="component" value="Unassembled WGS sequence"/>
</dbReference>
<feature type="compositionally biased region" description="Low complexity" evidence="1">
    <location>
        <begin position="129"/>
        <end position="138"/>
    </location>
</feature>
<sequence length="185" mass="19905">MRTAGSMSTICLWAHPDRWPDLQWLLSQAEAAVHRHSVRIPADRSLESAGSEPRAARKRDRLSAGACASCTISPSTSTAMCRSSRIRPRQEMATGAAIRRSWSTSTDRSTGTTWSTRGLWCIGVGCSTTRASASSTPSCITRNLGSKSLGTQPSSDSSFRATLGGLPTATSRRERPQSSNSKLQF</sequence>
<dbReference type="AlphaFoldDB" id="A0A1C3XK78"/>
<evidence type="ECO:0000313" key="2">
    <source>
        <dbReference type="EMBL" id="SCB52668.1"/>
    </source>
</evidence>
<feature type="compositionally biased region" description="Low complexity" evidence="1">
    <location>
        <begin position="99"/>
        <end position="112"/>
    </location>
</feature>
<dbReference type="EMBL" id="FMAE01000037">
    <property type="protein sequence ID" value="SCB52668.1"/>
    <property type="molecule type" value="Genomic_DNA"/>
</dbReference>
<protein>
    <submittedName>
        <fullName evidence="2">Uncharacterized protein</fullName>
    </submittedName>
</protein>
<organism evidence="2 3">
    <name type="scientific">Bradyrhizobium yuanmingense</name>
    <dbReference type="NCBI Taxonomy" id="108015"/>
    <lineage>
        <taxon>Bacteria</taxon>
        <taxon>Pseudomonadati</taxon>
        <taxon>Pseudomonadota</taxon>
        <taxon>Alphaproteobacteria</taxon>
        <taxon>Hyphomicrobiales</taxon>
        <taxon>Nitrobacteraceae</taxon>
        <taxon>Bradyrhizobium</taxon>
    </lineage>
</organism>
<reference evidence="2 3" key="1">
    <citation type="submission" date="2016-08" db="EMBL/GenBank/DDBJ databases">
        <authorList>
            <person name="Seilhamer J.J."/>
        </authorList>
    </citation>
    <scope>NUCLEOTIDE SEQUENCE [LARGE SCALE GENOMIC DNA]</scope>
    <source>
        <strain evidence="2 3">CCBAU 10071</strain>
    </source>
</reference>
<feature type="region of interest" description="Disordered" evidence="1">
    <location>
        <begin position="129"/>
        <end position="185"/>
    </location>
</feature>
<gene>
    <name evidence="2" type="ORF">GA0061099_10379</name>
</gene>
<evidence type="ECO:0000256" key="1">
    <source>
        <dbReference type="SAM" id="MobiDB-lite"/>
    </source>
</evidence>
<accession>A0A1C3XK78</accession>
<evidence type="ECO:0000313" key="3">
    <source>
        <dbReference type="Proteomes" id="UP000183174"/>
    </source>
</evidence>
<feature type="compositionally biased region" description="Polar residues" evidence="1">
    <location>
        <begin position="139"/>
        <end position="160"/>
    </location>
</feature>
<proteinExistence type="predicted"/>